<evidence type="ECO:0000259" key="13">
    <source>
        <dbReference type="PROSITE" id="PS50112"/>
    </source>
</evidence>
<keyword evidence="9" id="KW-0902">Two-component regulatory system</keyword>
<evidence type="ECO:0000256" key="7">
    <source>
        <dbReference type="ARBA" id="ARBA00022840"/>
    </source>
</evidence>
<evidence type="ECO:0000256" key="1">
    <source>
        <dbReference type="ARBA" id="ARBA00022543"/>
    </source>
</evidence>
<dbReference type="InterPro" id="IPR000700">
    <property type="entry name" value="PAS-assoc_C"/>
</dbReference>
<evidence type="ECO:0000259" key="12">
    <source>
        <dbReference type="PROSITE" id="PS50109"/>
    </source>
</evidence>
<feature type="coiled-coil region" evidence="11">
    <location>
        <begin position="142"/>
        <end position="176"/>
    </location>
</feature>
<keyword evidence="2" id="KW-0597">Phosphoprotein</keyword>
<keyword evidence="5" id="KW-0547">Nucleotide-binding</keyword>
<dbReference type="Gene3D" id="3.30.565.10">
    <property type="entry name" value="Histidine kinase-like ATPase, C-terminal domain"/>
    <property type="match status" value="1"/>
</dbReference>
<dbReference type="CDD" id="cd00082">
    <property type="entry name" value="HisKA"/>
    <property type="match status" value="1"/>
</dbReference>
<dbReference type="SMART" id="SM00387">
    <property type="entry name" value="HATPase_c"/>
    <property type="match status" value="1"/>
</dbReference>
<keyword evidence="4" id="KW-0808">Transferase</keyword>
<keyword evidence="6" id="KW-0418">Kinase</keyword>
<dbReference type="Pfam" id="PF00512">
    <property type="entry name" value="HisKA"/>
    <property type="match status" value="1"/>
</dbReference>
<evidence type="ECO:0000256" key="2">
    <source>
        <dbReference type="ARBA" id="ARBA00022553"/>
    </source>
</evidence>
<dbReference type="Gene3D" id="1.10.287.130">
    <property type="match status" value="1"/>
</dbReference>
<dbReference type="SUPFAM" id="SSF55874">
    <property type="entry name" value="ATPase domain of HSP90 chaperone/DNA topoisomerase II/histidine kinase"/>
    <property type="match status" value="1"/>
</dbReference>
<dbReference type="Gene3D" id="3.30.450.20">
    <property type="entry name" value="PAS domain"/>
    <property type="match status" value="1"/>
</dbReference>
<evidence type="ECO:0008006" key="17">
    <source>
        <dbReference type="Google" id="ProtNLM"/>
    </source>
</evidence>
<protein>
    <recommendedName>
        <fullName evidence="17">Histidine kinase</fullName>
    </recommendedName>
</protein>
<reference evidence="15" key="1">
    <citation type="submission" date="2024-02" db="EMBL/GenBank/DDBJ databases">
        <authorList>
            <consortium name="ELIXIR-Norway"/>
            <consortium name="Elixir Norway"/>
        </authorList>
    </citation>
    <scope>NUCLEOTIDE SEQUENCE</scope>
</reference>
<comment type="caution">
    <text evidence="15">The sequence shown here is derived from an EMBL/GenBank/DDBJ whole genome shotgun (WGS) entry which is preliminary data.</text>
</comment>
<gene>
    <name evidence="15" type="ORF">CSSPJE1EN1_LOCUS25037</name>
</gene>
<dbReference type="Pfam" id="PF13426">
    <property type="entry name" value="PAS_9"/>
    <property type="match status" value="1"/>
</dbReference>
<keyword evidence="7" id="KW-0067">ATP-binding</keyword>
<dbReference type="PANTHER" id="PTHR43065:SF10">
    <property type="entry name" value="PEROXIDE STRESS-ACTIVATED HISTIDINE KINASE MAK3"/>
    <property type="match status" value="1"/>
</dbReference>
<keyword evidence="11" id="KW-0175">Coiled coil</keyword>
<evidence type="ECO:0000256" key="4">
    <source>
        <dbReference type="ARBA" id="ARBA00022679"/>
    </source>
</evidence>
<dbReference type="InterPro" id="IPR036890">
    <property type="entry name" value="HATPase_C_sf"/>
</dbReference>
<evidence type="ECO:0000256" key="10">
    <source>
        <dbReference type="ARBA" id="ARBA00023170"/>
    </source>
</evidence>
<dbReference type="Proteomes" id="UP001497444">
    <property type="component" value="Unassembled WGS sequence"/>
</dbReference>
<dbReference type="PANTHER" id="PTHR43065">
    <property type="entry name" value="SENSOR HISTIDINE KINASE"/>
    <property type="match status" value="1"/>
</dbReference>
<dbReference type="SMART" id="SM00091">
    <property type="entry name" value="PAS"/>
    <property type="match status" value="1"/>
</dbReference>
<evidence type="ECO:0000256" key="11">
    <source>
        <dbReference type="SAM" id="Coils"/>
    </source>
</evidence>
<dbReference type="InterPro" id="IPR035965">
    <property type="entry name" value="PAS-like_dom_sf"/>
</dbReference>
<dbReference type="EMBL" id="CAXAQS010000022">
    <property type="protein sequence ID" value="CAK9249659.1"/>
    <property type="molecule type" value="Genomic_DNA"/>
</dbReference>
<sequence length="415" mass="46172">MSTARARLRLVEAESVQDETPESYFEALFDQSSDAVVTVNENGTIEAANQAIEELTGYLKTELVGKLIDVFVPKIGIHQIPQRSRAIGRQMLLTPGTYEDVCVLRKDGHFKFVDFTVRKVINDNAVFTLTLFRDVTEKKRMERELITKHTELLEAYKALERNNAELKSMQETLVQAGKMAALGELSAGIAHELNQPLQAIRGFTQELQEVAVPQLKSLKNAELDASVASSLKSIVSGVDKMAGIIGYFRSFVRKSTEKFEVTQVQDAIEEAMTMLGRQFTMRGIEVHKEFSRDLPGVYANPLQLLQVFINLATNARDAIEATGRGKGNIWIKTSAREEFVEISFRDDGAGMNEKTKSKVFNPFFTTKEVGKGMGLGMSLSYGILSKLQASIVVESELGKGAEFVIKIPKDYRELA</sequence>
<evidence type="ECO:0000256" key="6">
    <source>
        <dbReference type="ARBA" id="ARBA00022777"/>
    </source>
</evidence>
<dbReference type="CDD" id="cd00130">
    <property type="entry name" value="PAS"/>
    <property type="match status" value="1"/>
</dbReference>
<dbReference type="PROSITE" id="PS50113">
    <property type="entry name" value="PAC"/>
    <property type="match status" value="1"/>
</dbReference>
<dbReference type="SMART" id="SM00388">
    <property type="entry name" value="HisKA"/>
    <property type="match status" value="1"/>
</dbReference>
<evidence type="ECO:0000259" key="14">
    <source>
        <dbReference type="PROSITE" id="PS50113"/>
    </source>
</evidence>
<dbReference type="InterPro" id="IPR003661">
    <property type="entry name" value="HisK_dim/P_dom"/>
</dbReference>
<dbReference type="InterPro" id="IPR003594">
    <property type="entry name" value="HATPase_dom"/>
</dbReference>
<accession>A0ABP0V5J4</accession>
<keyword evidence="10" id="KW-0675">Receptor</keyword>
<dbReference type="InterPro" id="IPR000014">
    <property type="entry name" value="PAS"/>
</dbReference>
<dbReference type="Pfam" id="PF02518">
    <property type="entry name" value="HATPase_c"/>
    <property type="match status" value="1"/>
</dbReference>
<dbReference type="PRINTS" id="PR00344">
    <property type="entry name" value="BCTRLSENSOR"/>
</dbReference>
<feature type="domain" description="Histidine kinase" evidence="12">
    <location>
        <begin position="188"/>
        <end position="411"/>
    </location>
</feature>
<dbReference type="SUPFAM" id="SSF47384">
    <property type="entry name" value="Homodimeric domain of signal transducing histidine kinase"/>
    <property type="match status" value="1"/>
</dbReference>
<dbReference type="InterPro" id="IPR004358">
    <property type="entry name" value="Sig_transdc_His_kin-like_C"/>
</dbReference>
<evidence type="ECO:0000256" key="3">
    <source>
        <dbReference type="ARBA" id="ARBA00022606"/>
    </source>
</evidence>
<dbReference type="InterPro" id="IPR005467">
    <property type="entry name" value="His_kinase_dom"/>
</dbReference>
<evidence type="ECO:0000256" key="8">
    <source>
        <dbReference type="ARBA" id="ARBA00022991"/>
    </source>
</evidence>
<dbReference type="PROSITE" id="PS50112">
    <property type="entry name" value="PAS"/>
    <property type="match status" value="1"/>
</dbReference>
<dbReference type="SUPFAM" id="SSF55785">
    <property type="entry name" value="PYP-like sensor domain (PAS domain)"/>
    <property type="match status" value="1"/>
</dbReference>
<organism evidence="15 16">
    <name type="scientific">Sphagnum jensenii</name>
    <dbReference type="NCBI Taxonomy" id="128206"/>
    <lineage>
        <taxon>Eukaryota</taxon>
        <taxon>Viridiplantae</taxon>
        <taxon>Streptophyta</taxon>
        <taxon>Embryophyta</taxon>
        <taxon>Bryophyta</taxon>
        <taxon>Sphagnophytina</taxon>
        <taxon>Sphagnopsida</taxon>
        <taxon>Sphagnales</taxon>
        <taxon>Sphagnaceae</taxon>
        <taxon>Sphagnum</taxon>
    </lineage>
</organism>
<evidence type="ECO:0000313" key="15">
    <source>
        <dbReference type="EMBL" id="CAK9249659.1"/>
    </source>
</evidence>
<dbReference type="NCBIfam" id="TIGR00229">
    <property type="entry name" value="sensory_box"/>
    <property type="match status" value="1"/>
</dbReference>
<keyword evidence="8" id="KW-0157">Chromophore</keyword>
<keyword evidence="1" id="KW-0600">Photoreceptor protein</keyword>
<keyword evidence="16" id="KW-1185">Reference proteome</keyword>
<feature type="domain" description="PAS" evidence="13">
    <location>
        <begin position="21"/>
        <end position="74"/>
    </location>
</feature>
<evidence type="ECO:0000256" key="9">
    <source>
        <dbReference type="ARBA" id="ARBA00023012"/>
    </source>
</evidence>
<feature type="domain" description="PAC" evidence="14">
    <location>
        <begin position="97"/>
        <end position="147"/>
    </location>
</feature>
<evidence type="ECO:0000256" key="5">
    <source>
        <dbReference type="ARBA" id="ARBA00022741"/>
    </source>
</evidence>
<dbReference type="InterPro" id="IPR036097">
    <property type="entry name" value="HisK_dim/P_sf"/>
</dbReference>
<evidence type="ECO:0000313" key="16">
    <source>
        <dbReference type="Proteomes" id="UP001497444"/>
    </source>
</evidence>
<dbReference type="PROSITE" id="PS50109">
    <property type="entry name" value="HIS_KIN"/>
    <property type="match status" value="1"/>
</dbReference>
<proteinExistence type="predicted"/>
<name>A0ABP0V5J4_9BRYO</name>
<keyword evidence="3" id="KW-0716">Sensory transduction</keyword>